<dbReference type="AlphaFoldDB" id="J5Q508"/>
<feature type="region of interest" description="Disordered" evidence="1">
    <location>
        <begin position="72"/>
        <end position="91"/>
    </location>
</feature>
<organism evidence="2 3">
    <name type="scientific">Trichosporon asahii var. asahii (strain ATCC 90039 / CBS 2479 / JCM 2466 / KCTC 7840 / NBRC 103889/ NCYC 2677 / UAMH 7654)</name>
    <name type="common">Yeast</name>
    <dbReference type="NCBI Taxonomy" id="1186058"/>
    <lineage>
        <taxon>Eukaryota</taxon>
        <taxon>Fungi</taxon>
        <taxon>Dikarya</taxon>
        <taxon>Basidiomycota</taxon>
        <taxon>Agaricomycotina</taxon>
        <taxon>Tremellomycetes</taxon>
        <taxon>Trichosporonales</taxon>
        <taxon>Trichosporonaceae</taxon>
        <taxon>Trichosporon</taxon>
    </lineage>
</organism>
<dbReference type="HOGENOM" id="CLU_1807592_0_0_1"/>
<dbReference type="EMBL" id="ALBS01000326">
    <property type="protein sequence ID" value="EJT45483.1"/>
    <property type="molecule type" value="Genomic_DNA"/>
</dbReference>
<name>J5Q508_TRIAS</name>
<proteinExistence type="predicted"/>
<reference evidence="2 3" key="1">
    <citation type="journal article" date="2012" name="Eukaryot. Cell">
        <title>Draft genome sequence of CBS 2479, the standard type strain of Trichosporon asahii.</title>
        <authorList>
            <person name="Yang R.Y."/>
            <person name="Li H.T."/>
            <person name="Zhu H."/>
            <person name="Zhou G.P."/>
            <person name="Wang M."/>
            <person name="Wang L."/>
        </authorList>
    </citation>
    <scope>NUCLEOTIDE SEQUENCE [LARGE SCALE GENOMIC DNA]</scope>
    <source>
        <strain evidence="3">ATCC 90039 / CBS 2479 / JCM 2466 / KCTC 7840 / NCYC 2677 / UAMH 7654</strain>
    </source>
</reference>
<comment type="caution">
    <text evidence="2">The sequence shown here is derived from an EMBL/GenBank/DDBJ whole genome shotgun (WGS) entry which is preliminary data.</text>
</comment>
<feature type="region of interest" description="Disordered" evidence="1">
    <location>
        <begin position="1"/>
        <end position="31"/>
    </location>
</feature>
<sequence>MSATSDEERVRAWDDAAANRCDEDREDGVGENPARAILQVTPVPHSDVRTSPLAPRRPRTAQVRNKSIFGRQQRSVGEHCVGSQLGSSEERRRDISAAHFFNPQYRSDLPQQAICHSRTLRLRRLSQAPLPTPLSTVSAEEQP</sequence>
<gene>
    <name evidence="2" type="ORF">A1Q1_06099</name>
</gene>
<dbReference type="VEuPathDB" id="FungiDB:A1Q1_06099"/>
<evidence type="ECO:0000256" key="1">
    <source>
        <dbReference type="SAM" id="MobiDB-lite"/>
    </source>
</evidence>
<protein>
    <submittedName>
        <fullName evidence="2">Uncharacterized protein</fullName>
    </submittedName>
</protein>
<dbReference type="Proteomes" id="UP000002748">
    <property type="component" value="Unassembled WGS sequence"/>
</dbReference>
<feature type="compositionally biased region" description="Basic and acidic residues" evidence="1">
    <location>
        <begin position="1"/>
        <end position="14"/>
    </location>
</feature>
<evidence type="ECO:0000313" key="3">
    <source>
        <dbReference type="Proteomes" id="UP000002748"/>
    </source>
</evidence>
<dbReference type="KEGG" id="tasa:A1Q1_06099"/>
<dbReference type="GeneID" id="25989611"/>
<dbReference type="RefSeq" id="XP_014176783.1">
    <property type="nucleotide sequence ID" value="XM_014321308.1"/>
</dbReference>
<accession>J5Q508</accession>
<evidence type="ECO:0000313" key="2">
    <source>
        <dbReference type="EMBL" id="EJT45483.1"/>
    </source>
</evidence>